<dbReference type="EMBL" id="JAFFZE010000002">
    <property type="protein sequence ID" value="MCT2581615.1"/>
    <property type="molecule type" value="Genomic_DNA"/>
</dbReference>
<proteinExistence type="predicted"/>
<dbReference type="Proteomes" id="UP001156441">
    <property type="component" value="Unassembled WGS sequence"/>
</dbReference>
<keyword evidence="1" id="KW-0732">Signal</keyword>
<organism evidence="2 3">
    <name type="scientific">Actinophytocola gossypii</name>
    <dbReference type="NCBI Taxonomy" id="2812003"/>
    <lineage>
        <taxon>Bacteria</taxon>
        <taxon>Bacillati</taxon>
        <taxon>Actinomycetota</taxon>
        <taxon>Actinomycetes</taxon>
        <taxon>Pseudonocardiales</taxon>
        <taxon>Pseudonocardiaceae</taxon>
    </lineage>
</organism>
<name>A0ABT2J175_9PSEU</name>
<dbReference type="Pfam" id="PF13416">
    <property type="entry name" value="SBP_bac_8"/>
    <property type="match status" value="1"/>
</dbReference>
<feature type="signal peptide" evidence="1">
    <location>
        <begin position="1"/>
        <end position="20"/>
    </location>
</feature>
<dbReference type="Gene3D" id="3.40.190.10">
    <property type="entry name" value="Periplasmic binding protein-like II"/>
    <property type="match status" value="2"/>
</dbReference>
<dbReference type="PANTHER" id="PTHR43649:SF14">
    <property type="entry name" value="BLR3389 PROTEIN"/>
    <property type="match status" value="1"/>
</dbReference>
<accession>A0ABT2J175</accession>
<feature type="chain" id="PRO_5046428623" evidence="1">
    <location>
        <begin position="21"/>
        <end position="429"/>
    </location>
</feature>
<dbReference type="InterPro" id="IPR006059">
    <property type="entry name" value="SBP"/>
</dbReference>
<protein>
    <submittedName>
        <fullName evidence="2">Extracellular solute-binding protein</fullName>
    </submittedName>
</protein>
<gene>
    <name evidence="2" type="ORF">JT362_00585</name>
</gene>
<keyword evidence="3" id="KW-1185">Reference proteome</keyword>
<dbReference type="PROSITE" id="PS51257">
    <property type="entry name" value="PROKAR_LIPOPROTEIN"/>
    <property type="match status" value="1"/>
</dbReference>
<sequence length="429" mass="46867">MFKPARLVAALVAGATVLTACGGDDDAGAGNVLTLWHYEGPDSAMGVAWAKAIEEFERTHEGITVEFEEKGFEQIQQNAQMVLNSDEAPDLMEYNKGNATAGLLSRQGLLTDISAEVAERGWDDLLSPGLRTTCQYDERGVMGGDRWYGVPNYAEYTMVYYNADLFAAHGIAVPTTFGELTAAMDAFVRKGVTPLAVGGKEYPAQQLLYQLALTEADTEWVRDFQQYTGDVDFHDEAWTHGAETFADWVAKGYLDSDAAGIDAESMGTSFMAGEFPMMVSGSWWYGRVQSTVTDFEWGTFLFPGSDLTLGSSGNLWVVPENSPNKELAYDFIDITMRQANQELLGNSGGIPVAADPEAITDPKSRTLIEDYQTLVERDGLAYYPDWPVPGYYDVLVSATQKLINGSASPDEVLDELADPYQQHVDGIGS</sequence>
<dbReference type="RefSeq" id="WP_260188972.1">
    <property type="nucleotide sequence ID" value="NZ_JAFFZE010000002.1"/>
</dbReference>
<dbReference type="PANTHER" id="PTHR43649">
    <property type="entry name" value="ARABINOSE-BINDING PROTEIN-RELATED"/>
    <property type="match status" value="1"/>
</dbReference>
<evidence type="ECO:0000313" key="3">
    <source>
        <dbReference type="Proteomes" id="UP001156441"/>
    </source>
</evidence>
<evidence type="ECO:0000256" key="1">
    <source>
        <dbReference type="SAM" id="SignalP"/>
    </source>
</evidence>
<evidence type="ECO:0000313" key="2">
    <source>
        <dbReference type="EMBL" id="MCT2581615.1"/>
    </source>
</evidence>
<comment type="caution">
    <text evidence="2">The sequence shown here is derived from an EMBL/GenBank/DDBJ whole genome shotgun (WGS) entry which is preliminary data.</text>
</comment>
<dbReference type="SUPFAM" id="SSF53850">
    <property type="entry name" value="Periplasmic binding protein-like II"/>
    <property type="match status" value="1"/>
</dbReference>
<dbReference type="InterPro" id="IPR050490">
    <property type="entry name" value="Bact_solute-bd_prot1"/>
</dbReference>
<reference evidence="2 3" key="1">
    <citation type="submission" date="2021-02" db="EMBL/GenBank/DDBJ databases">
        <title>Actinophytocola xerophila sp. nov., isolated from soil of cotton cropping field.</title>
        <authorList>
            <person name="Huang R."/>
            <person name="Chen X."/>
            <person name="Ge X."/>
            <person name="Liu W."/>
        </authorList>
    </citation>
    <scope>NUCLEOTIDE SEQUENCE [LARGE SCALE GENOMIC DNA]</scope>
    <source>
        <strain evidence="2 3">S1-96</strain>
    </source>
</reference>